<reference evidence="1 2" key="1">
    <citation type="journal article" date="2019" name="Int. J. Syst. Evol. Microbiol.">
        <title>The Global Catalogue of Microorganisms (GCM) 10K type strain sequencing project: providing services to taxonomists for standard genome sequencing and annotation.</title>
        <authorList>
            <consortium name="The Broad Institute Genomics Platform"/>
            <consortium name="The Broad Institute Genome Sequencing Center for Infectious Disease"/>
            <person name="Wu L."/>
            <person name="Ma J."/>
        </authorList>
    </citation>
    <scope>NUCLEOTIDE SEQUENCE [LARGE SCALE GENOMIC DNA]</scope>
    <source>
        <strain evidence="1 2">CGMCC 1.12125</strain>
    </source>
</reference>
<evidence type="ECO:0000313" key="2">
    <source>
        <dbReference type="Proteomes" id="UP001597119"/>
    </source>
</evidence>
<keyword evidence="2" id="KW-1185">Reference proteome</keyword>
<dbReference type="EMBL" id="JBHUDJ010000014">
    <property type="protein sequence ID" value="MFD1589027.1"/>
    <property type="molecule type" value="Genomic_DNA"/>
</dbReference>
<accession>A0ABD6CGF9</accession>
<protein>
    <submittedName>
        <fullName evidence="1">DUF835 domain-containing protein</fullName>
    </submittedName>
</protein>
<evidence type="ECO:0000313" key="1">
    <source>
        <dbReference type="EMBL" id="MFD1589027.1"/>
    </source>
</evidence>
<dbReference type="InterPro" id="IPR055927">
    <property type="entry name" value="DUF7504"/>
</dbReference>
<proteinExistence type="predicted"/>
<gene>
    <name evidence="1" type="ORF">ACFR9U_18765</name>
</gene>
<dbReference type="Pfam" id="PF24336">
    <property type="entry name" value="DUF7504"/>
    <property type="match status" value="1"/>
</dbReference>
<dbReference type="AlphaFoldDB" id="A0ABD6CGF9"/>
<comment type="caution">
    <text evidence="1">The sequence shown here is derived from an EMBL/GenBank/DDBJ whole genome shotgun (WGS) entry which is preliminary data.</text>
</comment>
<dbReference type="Proteomes" id="UP001597119">
    <property type="component" value="Unassembled WGS sequence"/>
</dbReference>
<organism evidence="1 2">
    <name type="scientific">Halorientalis brevis</name>
    <dbReference type="NCBI Taxonomy" id="1126241"/>
    <lineage>
        <taxon>Archaea</taxon>
        <taxon>Methanobacteriati</taxon>
        <taxon>Methanobacteriota</taxon>
        <taxon>Stenosarchaea group</taxon>
        <taxon>Halobacteria</taxon>
        <taxon>Halobacteriales</taxon>
        <taxon>Haloarculaceae</taxon>
        <taxon>Halorientalis</taxon>
    </lineage>
</organism>
<name>A0ABD6CGF9_9EURY</name>
<dbReference type="RefSeq" id="WP_247378677.1">
    <property type="nucleotide sequence ID" value="NZ_JALLGV010000005.1"/>
</dbReference>
<sequence length="204" mass="22244">MSGTSKPTRDGDAPTVPAEGTVLILAPSIGGTEREACLEALSRHRFGATRVVHVLYMESAVERYRRIERHCHEHPVESAVIAVGSGGVVGQRGPEPDGDYFVEALTDAADLTGLGMALNQVLSEWDDRETGLALCFDSLSILLQYAEFERVFRFLHTLTGTLADVGASAHFHLDPAAHDETEIAQLAPIFDSIVDVDEDWTRTR</sequence>